<name>A0ABQ7ASH9_BRACR</name>
<sequence>MERDAVSLSWINGRRQCGASWILRDPPGTAILQSRRAYSFIRSKEEAGLYALLSAIDSTCNLCKDDVIFESSSIEMREVLLFASPFGEKVFATIEK</sequence>
<evidence type="ECO:0000313" key="2">
    <source>
        <dbReference type="EMBL" id="KAF3516943.1"/>
    </source>
</evidence>
<evidence type="ECO:0000259" key="1">
    <source>
        <dbReference type="Pfam" id="PF13456"/>
    </source>
</evidence>
<reference evidence="2 3" key="1">
    <citation type="journal article" date="2020" name="BMC Genomics">
        <title>Intraspecific diversification of the crop wild relative Brassica cretica Lam. using demographic model selection.</title>
        <authorList>
            <person name="Kioukis A."/>
            <person name="Michalopoulou V.A."/>
            <person name="Briers L."/>
            <person name="Pirintsos S."/>
            <person name="Studholme D.J."/>
            <person name="Pavlidis P."/>
            <person name="Sarris P.F."/>
        </authorList>
    </citation>
    <scope>NUCLEOTIDE SEQUENCE [LARGE SCALE GENOMIC DNA]</scope>
    <source>
        <strain evidence="3">cv. PFS-1207/04</strain>
    </source>
</reference>
<accession>A0ABQ7ASH9</accession>
<dbReference type="InterPro" id="IPR002156">
    <property type="entry name" value="RNaseH_domain"/>
</dbReference>
<dbReference type="Pfam" id="PF13456">
    <property type="entry name" value="RVT_3"/>
    <property type="match status" value="1"/>
</dbReference>
<comment type="caution">
    <text evidence="2">The sequence shown here is derived from an EMBL/GenBank/DDBJ whole genome shotgun (WGS) entry which is preliminary data.</text>
</comment>
<dbReference type="Proteomes" id="UP000266723">
    <property type="component" value="Unassembled WGS sequence"/>
</dbReference>
<protein>
    <recommendedName>
        <fullName evidence="1">RNase H type-1 domain-containing protein</fullName>
    </recommendedName>
</protein>
<dbReference type="EMBL" id="QGKV02001556">
    <property type="protein sequence ID" value="KAF3516943.1"/>
    <property type="molecule type" value="Genomic_DNA"/>
</dbReference>
<organism evidence="2 3">
    <name type="scientific">Brassica cretica</name>
    <name type="common">Mustard</name>
    <dbReference type="NCBI Taxonomy" id="69181"/>
    <lineage>
        <taxon>Eukaryota</taxon>
        <taxon>Viridiplantae</taxon>
        <taxon>Streptophyta</taxon>
        <taxon>Embryophyta</taxon>
        <taxon>Tracheophyta</taxon>
        <taxon>Spermatophyta</taxon>
        <taxon>Magnoliopsida</taxon>
        <taxon>eudicotyledons</taxon>
        <taxon>Gunneridae</taxon>
        <taxon>Pentapetalae</taxon>
        <taxon>rosids</taxon>
        <taxon>malvids</taxon>
        <taxon>Brassicales</taxon>
        <taxon>Brassicaceae</taxon>
        <taxon>Brassiceae</taxon>
        <taxon>Brassica</taxon>
    </lineage>
</organism>
<proteinExistence type="predicted"/>
<gene>
    <name evidence="2" type="ORF">DY000_02063133</name>
</gene>
<keyword evidence="3" id="KW-1185">Reference proteome</keyword>
<feature type="domain" description="RNase H type-1" evidence="1">
    <location>
        <begin position="10"/>
        <end position="74"/>
    </location>
</feature>
<evidence type="ECO:0000313" key="3">
    <source>
        <dbReference type="Proteomes" id="UP000266723"/>
    </source>
</evidence>